<evidence type="ECO:0000256" key="3">
    <source>
        <dbReference type="ARBA" id="ARBA00022989"/>
    </source>
</evidence>
<dbReference type="GO" id="GO:0016020">
    <property type="term" value="C:membrane"/>
    <property type="evidence" value="ECO:0007669"/>
    <property type="project" value="UniProtKB-SubCell"/>
</dbReference>
<feature type="region of interest" description="Disordered" evidence="5">
    <location>
        <begin position="409"/>
        <end position="457"/>
    </location>
</feature>
<keyword evidence="10" id="KW-1185">Reference proteome</keyword>
<feature type="transmembrane region" description="Helical" evidence="6">
    <location>
        <begin position="45"/>
        <end position="65"/>
    </location>
</feature>
<reference evidence="9" key="3">
    <citation type="submission" date="2015-06" db="UniProtKB">
        <authorList>
            <consortium name="EnsemblMetazoa"/>
        </authorList>
    </citation>
    <scope>IDENTIFICATION</scope>
</reference>
<dbReference type="EnsemblMetazoa" id="CapteT213150">
    <property type="protein sequence ID" value="CapteP213150"/>
    <property type="gene ID" value="CapteG213150"/>
</dbReference>
<dbReference type="InterPro" id="IPR052954">
    <property type="entry name" value="GPCR-Ligand_Int"/>
</dbReference>
<sequence length="457" mass="51245">MNASDIFPIGNSNESVRPRGDPDYERHIEDLQGQLAIIRFIVQRLLTPVIVTFGVFGNLVNIVVLTRRWMNSSTNCYLTALAVCDILYLAFAMSMSFAHYPSIKNIPSFIRFKSPFGRPLVDTFSNTSVWLTLTFTIERYIGVCHPMKGMRWCTPQRARYVIALVCVAAAIVTFPEFFECMAISVTNSDNVTTLTIVPTKFGGRPSYSFGYYFINQGLFTLVPFALLLIFNTLLIKAVLTAARQRRAMAKVVVVKCTGTGRPGGSGMPHRQQSDQQKITIMLIVVVIVFLICQLPQAIQKLYNSYLMITVGPVNLSKVTVLQLKISGNILNLLVMVNAASNFVLYSSFSTKFRRTFRRIFCHCLPGHRRSIPEILFTDMTSMNPSPPEETRTHLLRTKYHQGQYSHHWDPHIAQHGRGNRSARTAPRCSSPNGYLGVKSTPSAKDCGRDGQHNSSAL</sequence>
<dbReference type="OMA" id="STNCYLA"/>
<dbReference type="OrthoDB" id="10011262at2759"/>
<name>R7TUD6_CAPTE</name>
<dbReference type="EMBL" id="KB308552">
    <property type="protein sequence ID" value="ELT97523.1"/>
    <property type="molecule type" value="Genomic_DNA"/>
</dbReference>
<dbReference type="PROSITE" id="PS50262">
    <property type="entry name" value="G_PROTEIN_RECEP_F1_2"/>
    <property type="match status" value="1"/>
</dbReference>
<reference evidence="10" key="1">
    <citation type="submission" date="2012-12" db="EMBL/GenBank/DDBJ databases">
        <authorList>
            <person name="Hellsten U."/>
            <person name="Grimwood J."/>
            <person name="Chapman J.A."/>
            <person name="Shapiro H."/>
            <person name="Aerts A."/>
            <person name="Otillar R.P."/>
            <person name="Terry A.Y."/>
            <person name="Boore J.L."/>
            <person name="Simakov O."/>
            <person name="Marletaz F."/>
            <person name="Cho S.-J."/>
            <person name="Edsinger-Gonzales E."/>
            <person name="Havlak P."/>
            <person name="Kuo D.-H."/>
            <person name="Larsson T."/>
            <person name="Lv J."/>
            <person name="Arendt D."/>
            <person name="Savage R."/>
            <person name="Osoegawa K."/>
            <person name="de Jong P."/>
            <person name="Lindberg D.R."/>
            <person name="Seaver E.C."/>
            <person name="Weisblat D.A."/>
            <person name="Putnam N.H."/>
            <person name="Grigoriev I.V."/>
            <person name="Rokhsar D.S."/>
        </authorList>
    </citation>
    <scope>NUCLEOTIDE SEQUENCE</scope>
    <source>
        <strain evidence="10">I ESC-2004</strain>
    </source>
</reference>
<gene>
    <name evidence="8" type="ORF">CAPTEDRAFT_213150</name>
</gene>
<dbReference type="SUPFAM" id="SSF81321">
    <property type="entry name" value="Family A G protein-coupled receptor-like"/>
    <property type="match status" value="1"/>
</dbReference>
<evidence type="ECO:0000256" key="5">
    <source>
        <dbReference type="SAM" id="MobiDB-lite"/>
    </source>
</evidence>
<dbReference type="EMBL" id="AMQN01010882">
    <property type="status" value="NOT_ANNOTATED_CDS"/>
    <property type="molecule type" value="Genomic_DNA"/>
</dbReference>
<dbReference type="PANTHER" id="PTHR46641">
    <property type="entry name" value="FMRFAMIDE RECEPTOR-RELATED"/>
    <property type="match status" value="1"/>
</dbReference>
<feature type="region of interest" description="Disordered" evidence="5">
    <location>
        <begin position="1"/>
        <end position="23"/>
    </location>
</feature>
<dbReference type="Proteomes" id="UP000014760">
    <property type="component" value="Unassembled WGS sequence"/>
</dbReference>
<dbReference type="Gene3D" id="1.20.1070.10">
    <property type="entry name" value="Rhodopsin 7-helix transmembrane proteins"/>
    <property type="match status" value="1"/>
</dbReference>
<dbReference type="InterPro" id="IPR000276">
    <property type="entry name" value="GPCR_Rhodpsn"/>
</dbReference>
<dbReference type="Pfam" id="PF00001">
    <property type="entry name" value="7tm_1"/>
    <property type="match status" value="1"/>
</dbReference>
<feature type="transmembrane region" description="Helical" evidence="6">
    <location>
        <begin position="329"/>
        <end position="348"/>
    </location>
</feature>
<evidence type="ECO:0000256" key="6">
    <source>
        <dbReference type="SAM" id="Phobius"/>
    </source>
</evidence>
<evidence type="ECO:0000256" key="4">
    <source>
        <dbReference type="ARBA" id="ARBA00023136"/>
    </source>
</evidence>
<feature type="transmembrane region" description="Helical" evidence="6">
    <location>
        <begin position="158"/>
        <end position="178"/>
    </location>
</feature>
<evidence type="ECO:0000256" key="1">
    <source>
        <dbReference type="ARBA" id="ARBA00004370"/>
    </source>
</evidence>
<feature type="transmembrane region" description="Helical" evidence="6">
    <location>
        <begin position="278"/>
        <end position="298"/>
    </location>
</feature>
<keyword evidence="4 6" id="KW-0472">Membrane</keyword>
<dbReference type="PANTHER" id="PTHR46641:SF22">
    <property type="entry name" value="PROCTOLIN RECEPTOR, ISOFORM A"/>
    <property type="match status" value="1"/>
</dbReference>
<evidence type="ECO:0000313" key="10">
    <source>
        <dbReference type="Proteomes" id="UP000014760"/>
    </source>
</evidence>
<dbReference type="PRINTS" id="PR00237">
    <property type="entry name" value="GPCRRHODOPSN"/>
</dbReference>
<dbReference type="STRING" id="283909.R7TUD6"/>
<dbReference type="GO" id="GO:0004930">
    <property type="term" value="F:G protein-coupled receptor activity"/>
    <property type="evidence" value="ECO:0007669"/>
    <property type="project" value="InterPro"/>
</dbReference>
<feature type="domain" description="G-protein coupled receptors family 1 profile" evidence="7">
    <location>
        <begin position="57"/>
        <end position="345"/>
    </location>
</feature>
<evidence type="ECO:0000313" key="9">
    <source>
        <dbReference type="EnsemblMetazoa" id="CapteP213150"/>
    </source>
</evidence>
<accession>R7TUD6</accession>
<evidence type="ECO:0000256" key="2">
    <source>
        <dbReference type="ARBA" id="ARBA00022692"/>
    </source>
</evidence>
<protein>
    <recommendedName>
        <fullName evidence="7">G-protein coupled receptors family 1 profile domain-containing protein</fullName>
    </recommendedName>
</protein>
<keyword evidence="3 6" id="KW-1133">Transmembrane helix</keyword>
<evidence type="ECO:0000259" key="7">
    <source>
        <dbReference type="PROSITE" id="PS50262"/>
    </source>
</evidence>
<comment type="subcellular location">
    <subcellularLocation>
        <location evidence="1">Membrane</location>
    </subcellularLocation>
</comment>
<dbReference type="CDD" id="cd14978">
    <property type="entry name" value="7tmA_FMRFamide_R-like"/>
    <property type="match status" value="1"/>
</dbReference>
<keyword evidence="2 6" id="KW-0812">Transmembrane</keyword>
<feature type="transmembrane region" description="Helical" evidence="6">
    <location>
        <begin position="77"/>
        <end position="100"/>
    </location>
</feature>
<dbReference type="HOGENOM" id="CLU_009579_24_7_1"/>
<organism evidence="8">
    <name type="scientific">Capitella teleta</name>
    <name type="common">Polychaete worm</name>
    <dbReference type="NCBI Taxonomy" id="283909"/>
    <lineage>
        <taxon>Eukaryota</taxon>
        <taxon>Metazoa</taxon>
        <taxon>Spiralia</taxon>
        <taxon>Lophotrochozoa</taxon>
        <taxon>Annelida</taxon>
        <taxon>Polychaeta</taxon>
        <taxon>Sedentaria</taxon>
        <taxon>Scolecida</taxon>
        <taxon>Capitellidae</taxon>
        <taxon>Capitella</taxon>
    </lineage>
</organism>
<reference evidence="8 10" key="2">
    <citation type="journal article" date="2013" name="Nature">
        <title>Insights into bilaterian evolution from three spiralian genomes.</title>
        <authorList>
            <person name="Simakov O."/>
            <person name="Marletaz F."/>
            <person name="Cho S.J."/>
            <person name="Edsinger-Gonzales E."/>
            <person name="Havlak P."/>
            <person name="Hellsten U."/>
            <person name="Kuo D.H."/>
            <person name="Larsson T."/>
            <person name="Lv J."/>
            <person name="Arendt D."/>
            <person name="Savage R."/>
            <person name="Osoegawa K."/>
            <person name="de Jong P."/>
            <person name="Grimwood J."/>
            <person name="Chapman J.A."/>
            <person name="Shapiro H."/>
            <person name="Aerts A."/>
            <person name="Otillar R.P."/>
            <person name="Terry A.Y."/>
            <person name="Boore J.L."/>
            <person name="Grigoriev I.V."/>
            <person name="Lindberg D.R."/>
            <person name="Seaver E.C."/>
            <person name="Weisblat D.A."/>
            <person name="Putnam N.H."/>
            <person name="Rokhsar D.S."/>
        </authorList>
    </citation>
    <scope>NUCLEOTIDE SEQUENCE</scope>
    <source>
        <strain evidence="8 10">I ESC-2004</strain>
    </source>
</reference>
<proteinExistence type="predicted"/>
<dbReference type="AlphaFoldDB" id="R7TUD6"/>
<feature type="transmembrane region" description="Helical" evidence="6">
    <location>
        <begin position="120"/>
        <end position="137"/>
    </location>
</feature>
<dbReference type="InterPro" id="IPR017452">
    <property type="entry name" value="GPCR_Rhodpsn_7TM"/>
</dbReference>
<feature type="transmembrane region" description="Helical" evidence="6">
    <location>
        <begin position="218"/>
        <end position="239"/>
    </location>
</feature>
<evidence type="ECO:0000313" key="8">
    <source>
        <dbReference type="EMBL" id="ELT97523.1"/>
    </source>
</evidence>